<accession>A0A2T4GBC0</accession>
<dbReference type="Proteomes" id="UP000240571">
    <property type="component" value="Unassembled WGS sequence"/>
</dbReference>
<dbReference type="AlphaFoldDB" id="A0A2T4GBC0"/>
<dbReference type="OrthoDB" id="7029997at2"/>
<evidence type="ECO:0000313" key="1">
    <source>
        <dbReference type="EMBL" id="PTC32980.1"/>
    </source>
</evidence>
<gene>
    <name evidence="1" type="ORF">C9382_01850</name>
</gene>
<comment type="caution">
    <text evidence="1">The sequence shown here is derived from an EMBL/GenBank/DDBJ whole genome shotgun (WGS) entry which is preliminary data.</text>
</comment>
<dbReference type="EMBL" id="PYWW01000004">
    <property type="protein sequence ID" value="PTC32980.1"/>
    <property type="molecule type" value="Genomic_DNA"/>
</dbReference>
<proteinExistence type="predicted"/>
<protein>
    <submittedName>
        <fullName evidence="1">Uncharacterized protein</fullName>
    </submittedName>
</protein>
<reference evidence="1 2" key="1">
    <citation type="submission" date="2018-03" db="EMBL/GenBank/DDBJ databases">
        <title>Diversity of bacteria associated with corn roots inoculated with woodland soils in Canada, and Description of Pseudomonas aylmerense sp. nov.</title>
        <authorList>
            <person name="Tambong J.T."/>
            <person name="Xu R."/>
            <person name="Tchagang C."/>
        </authorList>
    </citation>
    <scope>NUCLEOTIDE SEQUENCE [LARGE SCALE GENOMIC DNA]</scope>
    <source>
        <strain evidence="1 2">S1E44</strain>
    </source>
</reference>
<name>A0A2T4GBC0_9PSED</name>
<organism evidence="1 2">
    <name type="scientific">Pseudomonas aylmerensis</name>
    <dbReference type="NCBI Taxonomy" id="1869229"/>
    <lineage>
        <taxon>Bacteria</taxon>
        <taxon>Pseudomonadati</taxon>
        <taxon>Pseudomonadota</taxon>
        <taxon>Gammaproteobacteria</taxon>
        <taxon>Pseudomonadales</taxon>
        <taxon>Pseudomonadaceae</taxon>
        <taxon>Pseudomonas</taxon>
    </lineage>
</organism>
<evidence type="ECO:0000313" key="2">
    <source>
        <dbReference type="Proteomes" id="UP000240571"/>
    </source>
</evidence>
<sequence>MWERACSRKRWISQPIQGLTLRLREQARSHICFAVWLRSALMHQFARRIRLQHRPIVPQRHQHK</sequence>